<dbReference type="InterPro" id="IPR018170">
    <property type="entry name" value="Aldo/ket_reductase_CS"/>
</dbReference>
<keyword evidence="1" id="KW-0560">Oxidoreductase</keyword>
<dbReference type="GeneID" id="31006052"/>
<dbReference type="Proteomes" id="UP000214365">
    <property type="component" value="Unassembled WGS sequence"/>
</dbReference>
<accession>A0A225ATX4</accession>
<keyword evidence="5" id="KW-1185">Reference proteome</keyword>
<dbReference type="PANTHER" id="PTHR43364">
    <property type="entry name" value="NADH-SPECIFIC METHYLGLYOXAL REDUCTASE-RELATED"/>
    <property type="match status" value="1"/>
</dbReference>
<dbReference type="GO" id="GO:0016491">
    <property type="term" value="F:oxidoreductase activity"/>
    <property type="evidence" value="ECO:0007669"/>
    <property type="project" value="UniProtKB-KW"/>
</dbReference>
<dbReference type="Pfam" id="PF00248">
    <property type="entry name" value="Aldo_ket_red"/>
    <property type="match status" value="1"/>
</dbReference>
<dbReference type="STRING" id="1441469.A0A225ATX4"/>
<organism evidence="4 5">
    <name type="scientific">Talaromyces atroroseus</name>
    <dbReference type="NCBI Taxonomy" id="1441469"/>
    <lineage>
        <taxon>Eukaryota</taxon>
        <taxon>Fungi</taxon>
        <taxon>Dikarya</taxon>
        <taxon>Ascomycota</taxon>
        <taxon>Pezizomycotina</taxon>
        <taxon>Eurotiomycetes</taxon>
        <taxon>Eurotiomycetidae</taxon>
        <taxon>Eurotiales</taxon>
        <taxon>Trichocomaceae</taxon>
        <taxon>Talaromyces</taxon>
        <taxon>Talaromyces sect. Trachyspermi</taxon>
    </lineage>
</organism>
<dbReference type="SUPFAM" id="SSF51430">
    <property type="entry name" value="NAD(P)-linked oxidoreductase"/>
    <property type="match status" value="1"/>
</dbReference>
<dbReference type="InterPro" id="IPR050523">
    <property type="entry name" value="AKR_Detox_Biosynth"/>
</dbReference>
<dbReference type="PANTHER" id="PTHR43364:SF4">
    <property type="entry name" value="NAD(P)-LINKED OXIDOREDUCTASE SUPERFAMILY PROTEIN"/>
    <property type="match status" value="1"/>
</dbReference>
<dbReference type="Gene3D" id="3.20.20.100">
    <property type="entry name" value="NADP-dependent oxidoreductase domain"/>
    <property type="match status" value="1"/>
</dbReference>
<comment type="similarity">
    <text evidence="2">Belongs to the aldo/keto reductase family. Aldo/keto reductase 2 subfamily.</text>
</comment>
<comment type="caution">
    <text evidence="4">The sequence shown here is derived from an EMBL/GenBank/DDBJ whole genome shotgun (WGS) entry which is preliminary data.</text>
</comment>
<proteinExistence type="inferred from homology"/>
<evidence type="ECO:0000256" key="1">
    <source>
        <dbReference type="ARBA" id="ARBA00023002"/>
    </source>
</evidence>
<evidence type="ECO:0000313" key="4">
    <source>
        <dbReference type="EMBL" id="OKL58386.1"/>
    </source>
</evidence>
<reference evidence="4 5" key="1">
    <citation type="submission" date="2015-06" db="EMBL/GenBank/DDBJ databases">
        <title>Talaromyces atroroseus IBT 11181 draft genome.</title>
        <authorList>
            <person name="Rasmussen K.B."/>
            <person name="Rasmussen S."/>
            <person name="Petersen B."/>
            <person name="Sicheritz-Ponten T."/>
            <person name="Mortensen U.H."/>
            <person name="Thrane U."/>
        </authorList>
    </citation>
    <scope>NUCLEOTIDE SEQUENCE [LARGE SCALE GENOMIC DNA]</scope>
    <source>
        <strain evidence="4 5">IBT 11181</strain>
    </source>
</reference>
<dbReference type="CDD" id="cd19075">
    <property type="entry name" value="AKR_AKR7A1-5"/>
    <property type="match status" value="1"/>
</dbReference>
<dbReference type="EMBL" id="LFMY01000009">
    <property type="protein sequence ID" value="OKL58386.1"/>
    <property type="molecule type" value="Genomic_DNA"/>
</dbReference>
<evidence type="ECO:0000259" key="3">
    <source>
        <dbReference type="Pfam" id="PF00248"/>
    </source>
</evidence>
<dbReference type="InterPro" id="IPR023210">
    <property type="entry name" value="NADP_OxRdtase_dom"/>
</dbReference>
<name>A0A225ATX4_TALAT</name>
<dbReference type="RefSeq" id="XP_020118507.1">
    <property type="nucleotide sequence ID" value="XM_020268604.1"/>
</dbReference>
<protein>
    <recommendedName>
        <fullName evidence="3">NADP-dependent oxidoreductase domain-containing protein</fullName>
    </recommendedName>
</protein>
<evidence type="ECO:0000313" key="5">
    <source>
        <dbReference type="Proteomes" id="UP000214365"/>
    </source>
</evidence>
<dbReference type="OrthoDB" id="48988at2759"/>
<sequence length="314" mass="33895">MAPAHPTLFFGTAIFGSAQAPSLTSPEAVSDLLNGVHTLGITQLDTAARYPPDNTGASERLLGAAQAGAVSSGFTINTKVLLAGSSSDGTLSKDAVRASVTNSLKTLGIEKVGILYAHAPDNVTPLEEQAEAFNEQYQKGYCEAIGISNFPLDMLERYLAICEEKDYIKPSVYQGEYNLISRDLEAALIPLLRKHNIKFVAYSPLGGGFLSGKLTAGNAEGTRLTSPLAQRFRQIYDHPEFHDKIRRLQEIIQPLGISPTGAALRWLAFHSLLREEDGIILGARRIEQVRENVKEIALGPLPASVAQLITALNE</sequence>
<feature type="domain" description="NADP-dependent oxidoreductase" evidence="3">
    <location>
        <begin position="8"/>
        <end position="313"/>
    </location>
</feature>
<evidence type="ECO:0000256" key="2">
    <source>
        <dbReference type="ARBA" id="ARBA00038157"/>
    </source>
</evidence>
<dbReference type="InterPro" id="IPR036812">
    <property type="entry name" value="NAD(P)_OxRdtase_dom_sf"/>
</dbReference>
<dbReference type="AlphaFoldDB" id="A0A225ATX4"/>
<gene>
    <name evidence="4" type="ORF">UA08_06296</name>
</gene>
<dbReference type="PROSITE" id="PS00062">
    <property type="entry name" value="ALDOKETO_REDUCTASE_2"/>
    <property type="match status" value="1"/>
</dbReference>